<keyword evidence="11" id="KW-0540">Nuclease</keyword>
<dbReference type="GO" id="GO:0004386">
    <property type="term" value="F:helicase activity"/>
    <property type="evidence" value="ECO:0007669"/>
    <property type="project" value="UniProtKB-KW"/>
</dbReference>
<dbReference type="CDD" id="cd09641">
    <property type="entry name" value="Cas3''_I"/>
    <property type="match status" value="1"/>
</dbReference>
<evidence type="ECO:0000256" key="1">
    <source>
        <dbReference type="ARBA" id="ARBA00006847"/>
    </source>
</evidence>
<dbReference type="AlphaFoldDB" id="A0A9D1KKZ9"/>
<comment type="caution">
    <text evidence="11">The sequence shown here is derived from an EMBL/GenBank/DDBJ whole genome shotgun (WGS) entry which is preliminary data.</text>
</comment>
<dbReference type="InterPro" id="IPR006483">
    <property type="entry name" value="CRISPR-assoc_Cas3_HD"/>
</dbReference>
<dbReference type="GO" id="GO:0004519">
    <property type="term" value="F:endonuclease activity"/>
    <property type="evidence" value="ECO:0007669"/>
    <property type="project" value="UniProtKB-KW"/>
</dbReference>
<reference evidence="11" key="1">
    <citation type="submission" date="2020-10" db="EMBL/GenBank/DDBJ databases">
        <authorList>
            <person name="Gilroy R."/>
        </authorList>
    </citation>
    <scope>NUCLEOTIDE SEQUENCE</scope>
    <source>
        <strain evidence="11">CHK33-4379</strain>
    </source>
</reference>
<evidence type="ECO:0000256" key="2">
    <source>
        <dbReference type="ARBA" id="ARBA00009046"/>
    </source>
</evidence>
<dbReference type="InterPro" id="IPR054712">
    <property type="entry name" value="Cas3-like_dom"/>
</dbReference>
<keyword evidence="5" id="KW-0378">Hydrolase</keyword>
<dbReference type="Pfam" id="PF18019">
    <property type="entry name" value="Cas3_HD"/>
    <property type="match status" value="1"/>
</dbReference>
<sequence>MDTHFSQTQVYAHISSDGRTQSLKEHIQSVVRLCTKAAGRLGLSSLAGLTAYLHDMGKATADFQKYLTWTAENPDKPLQKGVLHPNHAPIGARFAYKRFFCREGISEAGKRAAELVALCVYGHHAGLPDCLDKTGASPFLNGIEVSAELCGDSKKSDSVCRLYEEAVSEYEKSICPLSTLDELFDNAAHEVEKFMDARLASKLGTVGAAWSYGFLARLLLSILTDADRWDSACFEYNADPFSSNSSEPKWDLLSRALGEHLDGLPKAGSIMDKIRTDISHDCLLAADSAPGIYSLSVPTGGGKTFSSLRFALEHARRNGLDRIFYIIPYNTVLEQNAADIREALGNDADILEHHSNVVQESENDYGRYKHLTERWESRIILTSMVQFLNTLFRRENTNARRMLRLVNSVIVFDEIQALPLKCKVLFEHAVCFLHDFCGCSILLCTATQPGLSLHAQEIMKNVPELYEGLRRVEYKFDFLRPKSNEQAAQDIADMVLSGKSVLTIVNTKATAWQVYEEVSNRLRESGMRLFELRPGVSPEEATRLASESDTALCVHLSTLMCAAHRRDYINCMKAWLAVGKPVCCVSTALIEAGVNISFPVVVRSLAGVPSIIQAAGRCNRNFKHESGDVYVWSFQSESLSRLPEISVGQDVARRCILEHGLSSDWMSSTEAPEKYSEFMSATKDFKRKARYIFDKWQPTLSDMLSDNSACVQAACDMVKNPCSLLTEQLRQSFRTASEEFRVIDSDTVGILVPYGEGSKIITQLCSDNTLRDEILLLRKAQAYSVNVYPDMYNRLSREGMLFEVGTSGAIALKDGGYTLCGGLQTGGAELEYTCL</sequence>
<dbReference type="InterPro" id="IPR027417">
    <property type="entry name" value="P-loop_NTPase"/>
</dbReference>
<dbReference type="InterPro" id="IPR014001">
    <property type="entry name" value="Helicase_ATP-bd"/>
</dbReference>
<dbReference type="PROSITE" id="PS51192">
    <property type="entry name" value="HELICASE_ATP_BIND_1"/>
    <property type="match status" value="1"/>
</dbReference>
<dbReference type="GO" id="GO:0005524">
    <property type="term" value="F:ATP binding"/>
    <property type="evidence" value="ECO:0007669"/>
    <property type="project" value="UniProtKB-KW"/>
</dbReference>
<dbReference type="InterPro" id="IPR006935">
    <property type="entry name" value="Helicase/UvrB_N"/>
</dbReference>
<dbReference type="SUPFAM" id="SSF109604">
    <property type="entry name" value="HD-domain/PDEase-like"/>
    <property type="match status" value="1"/>
</dbReference>
<dbReference type="EMBL" id="DVLL01000017">
    <property type="protein sequence ID" value="HIT58927.1"/>
    <property type="molecule type" value="Genomic_DNA"/>
</dbReference>
<keyword evidence="11" id="KW-0255">Endonuclease</keyword>
<name>A0A9D1KKZ9_9FIRM</name>
<protein>
    <submittedName>
        <fullName evidence="11">CRISPR-associated endonuclease Cas3</fullName>
    </submittedName>
</protein>
<keyword evidence="3" id="KW-0479">Metal-binding</keyword>
<evidence type="ECO:0000259" key="9">
    <source>
        <dbReference type="PROSITE" id="PS51192"/>
    </source>
</evidence>
<dbReference type="GO" id="GO:0046872">
    <property type="term" value="F:metal ion binding"/>
    <property type="evidence" value="ECO:0007669"/>
    <property type="project" value="UniProtKB-KW"/>
</dbReference>
<evidence type="ECO:0000256" key="3">
    <source>
        <dbReference type="ARBA" id="ARBA00022723"/>
    </source>
</evidence>
<dbReference type="NCBIfam" id="TIGR01596">
    <property type="entry name" value="cas3_HD"/>
    <property type="match status" value="1"/>
</dbReference>
<accession>A0A9D1KKZ9</accession>
<dbReference type="PROSITE" id="PS51643">
    <property type="entry name" value="HD_CAS3"/>
    <property type="match status" value="1"/>
</dbReference>
<organism evidence="11 12">
    <name type="scientific">Candidatus Faeciplasma pullistercoris</name>
    <dbReference type="NCBI Taxonomy" id="2840800"/>
    <lineage>
        <taxon>Bacteria</taxon>
        <taxon>Bacillati</taxon>
        <taxon>Bacillota</taxon>
        <taxon>Clostridia</taxon>
        <taxon>Eubacteriales</taxon>
        <taxon>Oscillospiraceae</taxon>
        <taxon>Oscillospiraceae incertae sedis</taxon>
        <taxon>Candidatus Faeciplasma</taxon>
    </lineage>
</organism>
<dbReference type="GO" id="GO:0016787">
    <property type="term" value="F:hydrolase activity"/>
    <property type="evidence" value="ECO:0007669"/>
    <property type="project" value="UniProtKB-KW"/>
</dbReference>
<comment type="similarity">
    <text evidence="1">In the N-terminal section; belongs to the CRISPR-associated nuclease Cas3-HD family.</text>
</comment>
<dbReference type="Pfam" id="PF22590">
    <property type="entry name" value="Cas3-like_C_2"/>
    <property type="match status" value="1"/>
</dbReference>
<gene>
    <name evidence="11" type="ORF">IAC39_04370</name>
</gene>
<dbReference type="InterPro" id="IPR038257">
    <property type="entry name" value="CRISPR-assoc_Cas3_HD_sf"/>
</dbReference>
<dbReference type="Pfam" id="PF04851">
    <property type="entry name" value="ResIII"/>
    <property type="match status" value="1"/>
</dbReference>
<evidence type="ECO:0000256" key="5">
    <source>
        <dbReference type="ARBA" id="ARBA00022801"/>
    </source>
</evidence>
<dbReference type="InterPro" id="IPR003607">
    <property type="entry name" value="HD/PDEase_dom"/>
</dbReference>
<evidence type="ECO:0000256" key="7">
    <source>
        <dbReference type="ARBA" id="ARBA00022840"/>
    </source>
</evidence>
<comment type="similarity">
    <text evidence="2">In the central section; belongs to the CRISPR-associated helicase Cas3 family.</text>
</comment>
<keyword evidence="4" id="KW-0547">Nucleotide-binding</keyword>
<dbReference type="CDD" id="cd17930">
    <property type="entry name" value="DEXHc_cas3"/>
    <property type="match status" value="1"/>
</dbReference>
<evidence type="ECO:0000313" key="12">
    <source>
        <dbReference type="Proteomes" id="UP000824136"/>
    </source>
</evidence>
<dbReference type="SUPFAM" id="SSF52540">
    <property type="entry name" value="P-loop containing nucleoside triphosphate hydrolases"/>
    <property type="match status" value="1"/>
</dbReference>
<keyword evidence="8" id="KW-0051">Antiviral defense</keyword>
<feature type="domain" description="HD Cas3-type" evidence="10">
    <location>
        <begin position="16"/>
        <end position="230"/>
    </location>
</feature>
<keyword evidence="6" id="KW-0347">Helicase</keyword>
<evidence type="ECO:0000256" key="8">
    <source>
        <dbReference type="ARBA" id="ARBA00023118"/>
    </source>
</evidence>
<keyword evidence="7" id="KW-0067">ATP-binding</keyword>
<proteinExistence type="inferred from homology"/>
<reference evidence="11" key="2">
    <citation type="journal article" date="2021" name="PeerJ">
        <title>Extensive microbial diversity within the chicken gut microbiome revealed by metagenomics and culture.</title>
        <authorList>
            <person name="Gilroy R."/>
            <person name="Ravi A."/>
            <person name="Getino M."/>
            <person name="Pursley I."/>
            <person name="Horton D.L."/>
            <person name="Alikhan N.F."/>
            <person name="Baker D."/>
            <person name="Gharbi K."/>
            <person name="Hall N."/>
            <person name="Watson M."/>
            <person name="Adriaenssens E.M."/>
            <person name="Foster-Nyarko E."/>
            <person name="Jarju S."/>
            <person name="Secka A."/>
            <person name="Antonio M."/>
            <person name="Oren A."/>
            <person name="Chaudhuri R.R."/>
            <person name="La Ragione R."/>
            <person name="Hildebrand F."/>
            <person name="Pallen M.J."/>
        </authorList>
    </citation>
    <scope>NUCLEOTIDE SEQUENCE</scope>
    <source>
        <strain evidence="11">CHK33-4379</strain>
    </source>
</reference>
<evidence type="ECO:0000256" key="4">
    <source>
        <dbReference type="ARBA" id="ARBA00022741"/>
    </source>
</evidence>
<dbReference type="SMART" id="SM00471">
    <property type="entry name" value="HDc"/>
    <property type="match status" value="1"/>
</dbReference>
<evidence type="ECO:0000256" key="6">
    <source>
        <dbReference type="ARBA" id="ARBA00022806"/>
    </source>
</evidence>
<dbReference type="GO" id="GO:0051607">
    <property type="term" value="P:defense response to virus"/>
    <property type="evidence" value="ECO:0007669"/>
    <property type="project" value="UniProtKB-KW"/>
</dbReference>
<dbReference type="Proteomes" id="UP000824136">
    <property type="component" value="Unassembled WGS sequence"/>
</dbReference>
<feature type="domain" description="Helicase ATP-binding" evidence="9">
    <location>
        <begin position="284"/>
        <end position="466"/>
    </location>
</feature>
<dbReference type="Gene3D" id="1.10.3210.30">
    <property type="match status" value="1"/>
</dbReference>
<dbReference type="GO" id="GO:0003677">
    <property type="term" value="F:DNA binding"/>
    <property type="evidence" value="ECO:0007669"/>
    <property type="project" value="InterPro"/>
</dbReference>
<evidence type="ECO:0000259" key="10">
    <source>
        <dbReference type="PROSITE" id="PS51643"/>
    </source>
</evidence>
<evidence type="ECO:0000313" key="11">
    <source>
        <dbReference type="EMBL" id="HIT58927.1"/>
    </source>
</evidence>
<dbReference type="Gene3D" id="3.40.50.300">
    <property type="entry name" value="P-loop containing nucleotide triphosphate hydrolases"/>
    <property type="match status" value="2"/>
</dbReference>